<reference evidence="3 4" key="1">
    <citation type="journal article" date="2023" name="Plants (Basel)">
        <title>Bridging the Gap: Combining Genomics and Transcriptomics Approaches to Understand Stylosanthes scabra, an Orphan Legume from the Brazilian Caatinga.</title>
        <authorList>
            <person name="Ferreira-Neto J.R.C."/>
            <person name="da Silva M.D."/>
            <person name="Binneck E."/>
            <person name="de Melo N.F."/>
            <person name="da Silva R.H."/>
            <person name="de Melo A.L.T.M."/>
            <person name="Pandolfi V."/>
            <person name="Bustamante F.O."/>
            <person name="Brasileiro-Vidal A.C."/>
            <person name="Benko-Iseppon A.M."/>
        </authorList>
    </citation>
    <scope>NUCLEOTIDE SEQUENCE [LARGE SCALE GENOMIC DNA]</scope>
    <source>
        <tissue evidence="3">Leaves</tissue>
    </source>
</reference>
<gene>
    <name evidence="3" type="ORF">PIB30_107175</name>
    <name evidence="2" type="ORF">PIB30_107356</name>
</gene>
<evidence type="ECO:0000313" key="4">
    <source>
        <dbReference type="Proteomes" id="UP001341840"/>
    </source>
</evidence>
<evidence type="ECO:0000313" key="3">
    <source>
        <dbReference type="EMBL" id="MED6226789.1"/>
    </source>
</evidence>
<dbReference type="InterPro" id="IPR046796">
    <property type="entry name" value="Transposase_32_dom"/>
</dbReference>
<organism evidence="3 4">
    <name type="scientific">Stylosanthes scabra</name>
    <dbReference type="NCBI Taxonomy" id="79078"/>
    <lineage>
        <taxon>Eukaryota</taxon>
        <taxon>Viridiplantae</taxon>
        <taxon>Streptophyta</taxon>
        <taxon>Embryophyta</taxon>
        <taxon>Tracheophyta</taxon>
        <taxon>Spermatophyta</taxon>
        <taxon>Magnoliopsida</taxon>
        <taxon>eudicotyledons</taxon>
        <taxon>Gunneridae</taxon>
        <taxon>Pentapetalae</taxon>
        <taxon>rosids</taxon>
        <taxon>fabids</taxon>
        <taxon>Fabales</taxon>
        <taxon>Fabaceae</taxon>
        <taxon>Papilionoideae</taxon>
        <taxon>50 kb inversion clade</taxon>
        <taxon>dalbergioids sensu lato</taxon>
        <taxon>Dalbergieae</taxon>
        <taxon>Pterocarpus clade</taxon>
        <taxon>Stylosanthes</taxon>
    </lineage>
</organism>
<accession>A0ABU6ZXS0</accession>
<dbReference type="EMBL" id="JASCZI010276324">
    <property type="protein sequence ID" value="MED6226789.1"/>
    <property type="molecule type" value="Genomic_DNA"/>
</dbReference>
<evidence type="ECO:0000313" key="2">
    <source>
        <dbReference type="EMBL" id="MED6202622.1"/>
    </source>
</evidence>
<reference evidence="3" key="2">
    <citation type="submission" date="2023-01" db="EMBL/GenBank/DDBJ databases">
        <authorList>
            <person name="Ferreira-Neto J.R.C."/>
            <person name="Da Silva M.D."/>
            <person name="Binneck E."/>
            <person name="De Melo N.F."/>
            <person name="Da Silva R.H."/>
            <person name="De Melo A.L.T.M."/>
            <person name="Pandolfi V."/>
            <person name="Bustamante F.O."/>
            <person name="Brasileiro-Vidal A.C."/>
            <person name="Benko-Iseppon A.M."/>
        </authorList>
    </citation>
    <scope>NUCLEOTIDE SEQUENCE</scope>
    <source>
        <tissue evidence="3">Leaves</tissue>
    </source>
</reference>
<dbReference type="Pfam" id="PF20167">
    <property type="entry name" value="Transposase_32"/>
    <property type="match status" value="1"/>
</dbReference>
<dbReference type="Proteomes" id="UP001341840">
    <property type="component" value="Unassembled WGS sequence"/>
</dbReference>
<name>A0ABU6ZXS0_9FABA</name>
<keyword evidence="4" id="KW-1185">Reference proteome</keyword>
<evidence type="ECO:0000259" key="1">
    <source>
        <dbReference type="Pfam" id="PF20167"/>
    </source>
</evidence>
<dbReference type="EMBL" id="JASCZI010215986">
    <property type="protein sequence ID" value="MED6202622.1"/>
    <property type="molecule type" value="Genomic_DNA"/>
</dbReference>
<sequence>MSVPLPFWADGYEEACSDYQCQNLDMDAVLRVIGKEGATWSGDPSKQAIPSRINHEILNQEAHLWHQLILCCVEPKMHATTFTIKHAILIWSLIEERIVNLPKLMVKAMDKAPSSKRQLLPFPRFIMKWAEKYEVPQHPGDDIIHVKAAH</sequence>
<protein>
    <recommendedName>
        <fullName evidence="1">Putative plant transposon protein domain-containing protein</fullName>
    </recommendedName>
</protein>
<comment type="caution">
    <text evidence="3">The sequence shown here is derived from an EMBL/GenBank/DDBJ whole genome shotgun (WGS) entry which is preliminary data.</text>
</comment>
<feature type="domain" description="Putative plant transposon protein" evidence="1">
    <location>
        <begin position="20"/>
        <end position="136"/>
    </location>
</feature>
<proteinExistence type="predicted"/>